<dbReference type="Pfam" id="PF02016">
    <property type="entry name" value="Peptidase_S66"/>
    <property type="match status" value="1"/>
</dbReference>
<dbReference type="CDD" id="cd07062">
    <property type="entry name" value="Peptidase_S66_mccF_like"/>
    <property type="match status" value="1"/>
</dbReference>
<dbReference type="STRING" id="1423801.FD50_GL000611"/>
<accession>A0A0R1V025</accession>
<dbReference type="SUPFAM" id="SSF52317">
    <property type="entry name" value="Class I glutamine amidotransferase-like"/>
    <property type="match status" value="1"/>
</dbReference>
<dbReference type="GeneID" id="98308036"/>
<dbReference type="AlphaFoldDB" id="A0A0R1V025"/>
<proteinExistence type="inferred from homology"/>
<comment type="similarity">
    <text evidence="1">Belongs to the peptidase S66 family.</text>
</comment>
<dbReference type="PATRIC" id="fig|1423801.4.peg.620"/>
<dbReference type="PIRSF" id="PIRSF028757">
    <property type="entry name" value="LD-carboxypeptidase"/>
    <property type="match status" value="1"/>
</dbReference>
<dbReference type="OrthoDB" id="9807329at2"/>
<evidence type="ECO:0000259" key="4">
    <source>
        <dbReference type="Pfam" id="PF17676"/>
    </source>
</evidence>
<evidence type="ECO:0000313" key="5">
    <source>
        <dbReference type="EMBL" id="KRL98798.1"/>
    </source>
</evidence>
<reference evidence="5 6" key="1">
    <citation type="journal article" date="2015" name="Genome Announc.">
        <title>Expanding the biotechnology potential of lactobacilli through comparative genomics of 213 strains and associated genera.</title>
        <authorList>
            <person name="Sun Z."/>
            <person name="Harris H.M."/>
            <person name="McCann A."/>
            <person name="Guo C."/>
            <person name="Argimon S."/>
            <person name="Zhang W."/>
            <person name="Yang X."/>
            <person name="Jeffery I.B."/>
            <person name="Cooney J.C."/>
            <person name="Kagawa T.F."/>
            <person name="Liu W."/>
            <person name="Song Y."/>
            <person name="Salvetti E."/>
            <person name="Wrobel A."/>
            <person name="Rasinkangas P."/>
            <person name="Parkhill J."/>
            <person name="Rea M.C."/>
            <person name="O'Sullivan O."/>
            <person name="Ritari J."/>
            <person name="Douillard F.P."/>
            <person name="Paul Ross R."/>
            <person name="Yang R."/>
            <person name="Briner A.E."/>
            <person name="Felis G.E."/>
            <person name="de Vos W.M."/>
            <person name="Barrangou R."/>
            <person name="Klaenhammer T.R."/>
            <person name="Caufield P.W."/>
            <person name="Cui Y."/>
            <person name="Zhang H."/>
            <person name="O'Toole P.W."/>
        </authorList>
    </citation>
    <scope>NUCLEOTIDE SEQUENCE [LARGE SCALE GENOMIC DNA]</scope>
    <source>
        <strain evidence="5 6">DSM 16230</strain>
    </source>
</reference>
<keyword evidence="6" id="KW-1185">Reference proteome</keyword>
<dbReference type="SUPFAM" id="SSF141986">
    <property type="entry name" value="LD-carboxypeptidase A C-terminal domain-like"/>
    <property type="match status" value="1"/>
</dbReference>
<dbReference type="InterPro" id="IPR027478">
    <property type="entry name" value="LdcA_N"/>
</dbReference>
<sequence>MIKPRRLKKGDKVAIVSLSSGILGEKFVRHELNLGLQRLQALGLEPVIMPHALKGLTYLKEHPAKRAADLKSAFLDDTIAGIICAIGGDDTYRLLPFLLEDQEFIHAVREKPKFFTGFSDSTVNHLLFYQLGMVSFYGPNLLNDLAELDVAMLPYTARIFRSFFENPATRKIVSSPIWYEERTDFSPAAIGTPRKEHLEEAGYLVLRGHGIVTGQLLGGCLDSFYDLLQVGRYPDEVQVATKFKIFPQAAEWQDKLLFIETSEECPEPQLFRKMLCALKAQGIFAKLKGILLGKPQNERFFREYKTILLEVTQEFGLPLMVNLNFGHAYPRMALPYGLQARLDLNQGTLTIMESFFTDFEEKQN</sequence>
<dbReference type="InterPro" id="IPR040921">
    <property type="entry name" value="Peptidase_S66C"/>
</dbReference>
<evidence type="ECO:0000256" key="1">
    <source>
        <dbReference type="ARBA" id="ARBA00010233"/>
    </source>
</evidence>
<dbReference type="InterPro" id="IPR027461">
    <property type="entry name" value="Carboxypeptidase_A_C_sf"/>
</dbReference>
<dbReference type="EMBL" id="AZFQ01000036">
    <property type="protein sequence ID" value="KRL98798.1"/>
    <property type="molecule type" value="Genomic_DNA"/>
</dbReference>
<dbReference type="Proteomes" id="UP000051166">
    <property type="component" value="Unassembled WGS sequence"/>
</dbReference>
<evidence type="ECO:0000313" key="6">
    <source>
        <dbReference type="Proteomes" id="UP000051166"/>
    </source>
</evidence>
<keyword evidence="2" id="KW-0378">Hydrolase</keyword>
<feature type="domain" description="LD-carboxypeptidase C-terminal" evidence="4">
    <location>
        <begin position="213"/>
        <end position="342"/>
    </location>
</feature>
<dbReference type="Pfam" id="PF17676">
    <property type="entry name" value="Peptidase_S66C"/>
    <property type="match status" value="1"/>
</dbReference>
<dbReference type="Gene3D" id="3.50.30.60">
    <property type="entry name" value="LD-carboxypeptidase A C-terminal domain-like"/>
    <property type="match status" value="1"/>
</dbReference>
<dbReference type="RefSeq" id="WP_056960740.1">
    <property type="nucleotide sequence ID" value="NZ_AZFQ01000036.1"/>
</dbReference>
<comment type="caution">
    <text evidence="5">The sequence shown here is derived from an EMBL/GenBank/DDBJ whole genome shotgun (WGS) entry which is preliminary data.</text>
</comment>
<dbReference type="InterPro" id="IPR040449">
    <property type="entry name" value="Peptidase_S66_N"/>
</dbReference>
<evidence type="ECO:0000259" key="3">
    <source>
        <dbReference type="Pfam" id="PF02016"/>
    </source>
</evidence>
<dbReference type="PANTHER" id="PTHR30237:SF4">
    <property type="entry name" value="LD-CARBOXYPEPTIDASE C-TERMINAL DOMAIN-CONTAINING PROTEIN"/>
    <property type="match status" value="1"/>
</dbReference>
<dbReference type="PANTHER" id="PTHR30237">
    <property type="entry name" value="MURAMOYLTETRAPEPTIDE CARBOXYPEPTIDASE"/>
    <property type="match status" value="1"/>
</dbReference>
<dbReference type="InterPro" id="IPR029062">
    <property type="entry name" value="Class_I_gatase-like"/>
</dbReference>
<gene>
    <name evidence="5" type="ORF">FD50_GL000611</name>
</gene>
<feature type="domain" description="LD-carboxypeptidase N-terminal" evidence="3">
    <location>
        <begin position="13"/>
        <end position="138"/>
    </location>
</feature>
<dbReference type="Gene3D" id="3.40.50.10740">
    <property type="entry name" value="Class I glutamine amidotransferase-like"/>
    <property type="match status" value="1"/>
</dbReference>
<name>A0A0R1V025_9LACO</name>
<protein>
    <submittedName>
        <fullName evidence="5">MccC family protein</fullName>
    </submittedName>
</protein>
<evidence type="ECO:0000256" key="2">
    <source>
        <dbReference type="ARBA" id="ARBA00022801"/>
    </source>
</evidence>
<dbReference type="GO" id="GO:0016787">
    <property type="term" value="F:hydrolase activity"/>
    <property type="evidence" value="ECO:0007669"/>
    <property type="project" value="UniProtKB-KW"/>
</dbReference>
<organism evidence="5 6">
    <name type="scientific">Liquorilactobacillus satsumensis DSM 16230 = JCM 12392</name>
    <dbReference type="NCBI Taxonomy" id="1423801"/>
    <lineage>
        <taxon>Bacteria</taxon>
        <taxon>Bacillati</taxon>
        <taxon>Bacillota</taxon>
        <taxon>Bacilli</taxon>
        <taxon>Lactobacillales</taxon>
        <taxon>Lactobacillaceae</taxon>
        <taxon>Liquorilactobacillus</taxon>
    </lineage>
</organism>
<dbReference type="InterPro" id="IPR003507">
    <property type="entry name" value="S66_fam"/>
</dbReference>